<comment type="caution">
    <text evidence="2">The sequence shown here is derived from an EMBL/GenBank/DDBJ whole genome shotgun (WGS) entry which is preliminary data.</text>
</comment>
<gene>
    <name evidence="2" type="ORF">LTR16_011557</name>
</gene>
<reference evidence="2 3" key="1">
    <citation type="submission" date="2023-08" db="EMBL/GenBank/DDBJ databases">
        <title>Black Yeasts Isolated from many extreme environments.</title>
        <authorList>
            <person name="Coleine C."/>
            <person name="Stajich J.E."/>
            <person name="Selbmann L."/>
        </authorList>
    </citation>
    <scope>NUCLEOTIDE SEQUENCE [LARGE SCALE GENOMIC DNA]</scope>
    <source>
        <strain evidence="2 3">CCFEE 536</strain>
    </source>
</reference>
<evidence type="ECO:0000313" key="2">
    <source>
        <dbReference type="EMBL" id="KAK5173960.1"/>
    </source>
</evidence>
<dbReference type="EMBL" id="JAVRRA010020037">
    <property type="protein sequence ID" value="KAK5173960.1"/>
    <property type="molecule type" value="Genomic_DNA"/>
</dbReference>
<keyword evidence="3" id="KW-1185">Reference proteome</keyword>
<feature type="region of interest" description="Disordered" evidence="1">
    <location>
        <begin position="41"/>
        <end position="84"/>
    </location>
</feature>
<dbReference type="Proteomes" id="UP001357485">
    <property type="component" value="Unassembled WGS sequence"/>
</dbReference>
<proteinExistence type="predicted"/>
<protein>
    <submittedName>
        <fullName evidence="2">Uncharacterized protein</fullName>
    </submittedName>
</protein>
<accession>A0ABR0LI72</accession>
<evidence type="ECO:0000256" key="1">
    <source>
        <dbReference type="SAM" id="MobiDB-lite"/>
    </source>
</evidence>
<sequence>MLRSIDEQIRGVWIRSQKAVTPGKETNLDVFKTPEVTTRPRSNQRKFSFSRIRPTTPRNPLVNPPSPKPFASVNNFTSPEPLHHTKFEHGEASISQASGPEEWKVTVHVLCKAFCGFFECEF</sequence>
<organism evidence="2 3">
    <name type="scientific">Cryomyces antarcticus</name>
    <dbReference type="NCBI Taxonomy" id="329879"/>
    <lineage>
        <taxon>Eukaryota</taxon>
        <taxon>Fungi</taxon>
        <taxon>Dikarya</taxon>
        <taxon>Ascomycota</taxon>
        <taxon>Pezizomycotina</taxon>
        <taxon>Dothideomycetes</taxon>
        <taxon>Dothideomycetes incertae sedis</taxon>
        <taxon>Cryomyces</taxon>
    </lineage>
</organism>
<name>A0ABR0LI72_9PEZI</name>
<evidence type="ECO:0000313" key="3">
    <source>
        <dbReference type="Proteomes" id="UP001357485"/>
    </source>
</evidence>
<feature type="non-terminal residue" evidence="2">
    <location>
        <position position="122"/>
    </location>
</feature>